<keyword evidence="1" id="KW-0479">Metal-binding</keyword>
<dbReference type="InterPro" id="IPR001041">
    <property type="entry name" value="2Fe-2S_ferredoxin-type"/>
</dbReference>
<dbReference type="Gene3D" id="3.40.50.80">
    <property type="entry name" value="Nucleotide-binding domain of ferredoxin-NADP reductase (FNR) module"/>
    <property type="match status" value="2"/>
</dbReference>
<keyword evidence="2" id="KW-0411">Iron-sulfur</keyword>
<evidence type="ECO:0000256" key="3">
    <source>
        <dbReference type="SAM" id="MobiDB-lite"/>
    </source>
</evidence>
<keyword evidence="8" id="KW-1185">Reference proteome</keyword>
<dbReference type="EMBL" id="AMGV01000021">
    <property type="protein sequence ID" value="KEF51870.1"/>
    <property type="molecule type" value="Genomic_DNA"/>
</dbReference>
<evidence type="ECO:0008006" key="9">
    <source>
        <dbReference type="Google" id="ProtNLM"/>
    </source>
</evidence>
<dbReference type="InterPro" id="IPR036010">
    <property type="entry name" value="2Fe-2S_ferredoxin-like_sf"/>
</dbReference>
<evidence type="ECO:0000313" key="8">
    <source>
        <dbReference type="Proteomes" id="UP000027920"/>
    </source>
</evidence>
<feature type="domain" description="FAD-binding FR-type" evidence="6">
    <location>
        <begin position="227"/>
        <end position="328"/>
    </location>
</feature>
<sequence>MEVAAVSCGIPQWIDMNGVRTRTSIIHTISDCITLESGGGINGNNTAVHDAPVYAFFTHHYEYWRQKLGVTKEIWNWGHWGENITFRTDQYMDEYNFNLGDVWKVGTEVLLQVCGARVPCFKLAWRCGQNDKWLKELADTGFSGVYLRIIKGGSIHPGDRAELIRKFNNTATIAQISQLAFDTSLETKDTLNLLVKEPDLLPMNRGGFLRRLSKIHDDELVGKNHWTGWRTFRVAKIVQHCDDIKSFYLRPLDKKPLGAYLPGQFLTVRLPNGLLRNWSVSDWPDHDDPDHYRLSIKNVGEASRWMHTRCTLQTNLFVRVPAGSFILDWSPMLPLRQVYLSAGIGITPIVSMLKAHLKHYTMRRAPAIWVHVARDECSFPWEFLEEVLESYDEELRKKHILDIFLVYTKPPGSKVDQVTEIPFKHGSESPERQAVNGDAIMKMLPASDISAPVDKAEARASIAPFDPIPNGSDLTGTPISSTASSTEGGSEESPATSSSDDSSTSKHNDFNKTGFQAKAIPPNEYLRTINGHRIDRDFLSNILSSPYYFDPLQITPIEVPGPSTSTVYICGPSSFEQDMKTHLLDIGVPDSLLRSESFSASGNVENTISSIKKSSVTFKRSGITADWSTPETDGRSTKPLTLLEFAESLGLEPDFGCRAGQCGSCRVTLANGTVTGGLQPDGSVLMCQARPASELLALEL</sequence>
<evidence type="ECO:0000256" key="1">
    <source>
        <dbReference type="ARBA" id="ARBA00022714"/>
    </source>
</evidence>
<dbReference type="PROSITE" id="PS51384">
    <property type="entry name" value="FAD_FR"/>
    <property type="match status" value="1"/>
</dbReference>
<evidence type="ECO:0000259" key="4">
    <source>
        <dbReference type="PROSITE" id="PS51085"/>
    </source>
</evidence>
<reference evidence="7 8" key="1">
    <citation type="submission" date="2013-03" db="EMBL/GenBank/DDBJ databases">
        <title>The Genome Sequence of Exophiala aquamarina CBS 119918.</title>
        <authorList>
            <consortium name="The Broad Institute Genomics Platform"/>
            <person name="Cuomo C."/>
            <person name="de Hoog S."/>
            <person name="Gorbushina A."/>
            <person name="Walker B."/>
            <person name="Young S.K."/>
            <person name="Zeng Q."/>
            <person name="Gargeya S."/>
            <person name="Fitzgerald M."/>
            <person name="Haas B."/>
            <person name="Abouelleil A."/>
            <person name="Allen A.W."/>
            <person name="Alvarado L."/>
            <person name="Arachchi H.M."/>
            <person name="Berlin A.M."/>
            <person name="Chapman S.B."/>
            <person name="Gainer-Dewar J."/>
            <person name="Goldberg J."/>
            <person name="Griggs A."/>
            <person name="Gujja S."/>
            <person name="Hansen M."/>
            <person name="Howarth C."/>
            <person name="Imamovic A."/>
            <person name="Ireland A."/>
            <person name="Larimer J."/>
            <person name="McCowan C."/>
            <person name="Murphy C."/>
            <person name="Pearson M."/>
            <person name="Poon T.W."/>
            <person name="Priest M."/>
            <person name="Roberts A."/>
            <person name="Saif S."/>
            <person name="Shea T."/>
            <person name="Sisk P."/>
            <person name="Sykes S."/>
            <person name="Wortman J."/>
            <person name="Nusbaum C."/>
            <person name="Birren B."/>
        </authorList>
    </citation>
    <scope>NUCLEOTIDE SEQUENCE [LARGE SCALE GENOMIC DNA]</scope>
    <source>
        <strain evidence="7 8">CBS 119918</strain>
    </source>
</reference>
<dbReference type="GO" id="GO:0030170">
    <property type="term" value="F:pyridoxal phosphate binding"/>
    <property type="evidence" value="ECO:0007669"/>
    <property type="project" value="InterPro"/>
</dbReference>
<evidence type="ECO:0000259" key="6">
    <source>
        <dbReference type="PROSITE" id="PS51384"/>
    </source>
</evidence>
<dbReference type="SUPFAM" id="SSF54292">
    <property type="entry name" value="2Fe-2S ferredoxin-like"/>
    <property type="match status" value="1"/>
</dbReference>
<dbReference type="SUPFAM" id="SSF50800">
    <property type="entry name" value="PK beta-barrel domain-like"/>
    <property type="match status" value="1"/>
</dbReference>
<comment type="caution">
    <text evidence="7">The sequence shown here is derived from an EMBL/GenBank/DDBJ whole genome shotgun (WGS) entry which is preliminary data.</text>
</comment>
<feature type="region of interest" description="Disordered" evidence="3">
    <location>
        <begin position="462"/>
        <end position="516"/>
    </location>
</feature>
<feature type="compositionally biased region" description="Low complexity" evidence="3">
    <location>
        <begin position="480"/>
        <end position="502"/>
    </location>
</feature>
<proteinExistence type="predicted"/>
<dbReference type="Proteomes" id="UP000027920">
    <property type="component" value="Unassembled WGS sequence"/>
</dbReference>
<dbReference type="PROSITE" id="PS00197">
    <property type="entry name" value="2FE2S_FER_1"/>
    <property type="match status" value="1"/>
</dbReference>
<dbReference type="GO" id="GO:0030151">
    <property type="term" value="F:molybdenum ion binding"/>
    <property type="evidence" value="ECO:0007669"/>
    <property type="project" value="InterPro"/>
</dbReference>
<dbReference type="GeneID" id="25287102"/>
<keyword evidence="1" id="KW-0408">Iron</keyword>
<dbReference type="PROSITE" id="PS51085">
    <property type="entry name" value="2FE2S_FER_2"/>
    <property type="match status" value="1"/>
</dbReference>
<dbReference type="InterPro" id="IPR039261">
    <property type="entry name" value="FNR_nucleotide-bd"/>
</dbReference>
<feature type="domain" description="2Fe-2S ferredoxin-type" evidence="4">
    <location>
        <begin position="614"/>
        <end position="700"/>
    </location>
</feature>
<dbReference type="PRINTS" id="PR00409">
    <property type="entry name" value="PHDIOXRDTASE"/>
</dbReference>
<dbReference type="AlphaFoldDB" id="A0A072P8I5"/>
<dbReference type="OrthoDB" id="5238236at2759"/>
<evidence type="ECO:0000259" key="5">
    <source>
        <dbReference type="PROSITE" id="PS51340"/>
    </source>
</evidence>
<keyword evidence="1" id="KW-0001">2Fe-2S</keyword>
<organism evidence="7 8">
    <name type="scientific">Exophiala aquamarina CBS 119918</name>
    <dbReference type="NCBI Taxonomy" id="1182545"/>
    <lineage>
        <taxon>Eukaryota</taxon>
        <taxon>Fungi</taxon>
        <taxon>Dikarya</taxon>
        <taxon>Ascomycota</taxon>
        <taxon>Pezizomycotina</taxon>
        <taxon>Eurotiomycetes</taxon>
        <taxon>Chaetothyriomycetidae</taxon>
        <taxon>Chaetothyriales</taxon>
        <taxon>Herpotrichiellaceae</taxon>
        <taxon>Exophiala</taxon>
    </lineage>
</organism>
<dbReference type="CDD" id="cd00207">
    <property type="entry name" value="fer2"/>
    <property type="match status" value="1"/>
</dbReference>
<dbReference type="VEuPathDB" id="FungiDB:A1O9_12208"/>
<dbReference type="Gene3D" id="3.10.20.30">
    <property type="match status" value="1"/>
</dbReference>
<dbReference type="PANTHER" id="PTHR30212">
    <property type="entry name" value="PROTEIN YIIM"/>
    <property type="match status" value="1"/>
</dbReference>
<dbReference type="InterPro" id="IPR017938">
    <property type="entry name" value="Riboflavin_synthase-like_b-brl"/>
</dbReference>
<dbReference type="GO" id="GO:0016491">
    <property type="term" value="F:oxidoreductase activity"/>
    <property type="evidence" value="ECO:0007669"/>
    <property type="project" value="InterPro"/>
</dbReference>
<dbReference type="Pfam" id="PF00111">
    <property type="entry name" value="Fer2"/>
    <property type="match status" value="1"/>
</dbReference>
<dbReference type="Gene3D" id="2.40.30.10">
    <property type="entry name" value="Translation factors"/>
    <property type="match status" value="1"/>
</dbReference>
<dbReference type="STRING" id="1182545.A0A072P8I5"/>
<dbReference type="PANTHER" id="PTHR30212:SF2">
    <property type="entry name" value="PROTEIN YIIM"/>
    <property type="match status" value="1"/>
</dbReference>
<dbReference type="Gene3D" id="2.40.33.20">
    <property type="entry name" value="PK beta-barrel domain-like"/>
    <property type="match status" value="1"/>
</dbReference>
<dbReference type="RefSeq" id="XP_013254460.1">
    <property type="nucleotide sequence ID" value="XM_013399006.1"/>
</dbReference>
<evidence type="ECO:0000313" key="7">
    <source>
        <dbReference type="EMBL" id="KEF51870.1"/>
    </source>
</evidence>
<dbReference type="InterPro" id="IPR017927">
    <property type="entry name" value="FAD-bd_FR_type"/>
</dbReference>
<protein>
    <recommendedName>
        <fullName evidence="9">MOSC domain-containing protein</fullName>
    </recommendedName>
</protein>
<dbReference type="InterPro" id="IPR005302">
    <property type="entry name" value="MoCF_Sase_C"/>
</dbReference>
<dbReference type="InterPro" id="IPR006058">
    <property type="entry name" value="2Fe2S_fd_BS"/>
</dbReference>
<dbReference type="HOGENOM" id="CLU_033218_0_0_1"/>
<dbReference type="GO" id="GO:0051537">
    <property type="term" value="F:2 iron, 2 sulfur cluster binding"/>
    <property type="evidence" value="ECO:0007669"/>
    <property type="project" value="UniProtKB-KW"/>
</dbReference>
<dbReference type="SUPFAM" id="SSF63380">
    <property type="entry name" value="Riboflavin synthase domain-like"/>
    <property type="match status" value="1"/>
</dbReference>
<gene>
    <name evidence="7" type="ORF">A1O9_12208</name>
</gene>
<dbReference type="InterPro" id="IPR052353">
    <property type="entry name" value="Benzoxazolinone_Detox_Enz"/>
</dbReference>
<dbReference type="PROSITE" id="PS51340">
    <property type="entry name" value="MOSC"/>
    <property type="match status" value="1"/>
</dbReference>
<name>A0A072P8I5_9EURO</name>
<accession>A0A072P8I5</accession>
<dbReference type="InterPro" id="IPR012675">
    <property type="entry name" value="Beta-grasp_dom_sf"/>
</dbReference>
<feature type="domain" description="MOSC" evidence="5">
    <location>
        <begin position="27"/>
        <end position="164"/>
    </location>
</feature>
<dbReference type="InterPro" id="IPR011037">
    <property type="entry name" value="Pyrv_Knase-like_insert_dom_sf"/>
</dbReference>
<evidence type="ECO:0000256" key="2">
    <source>
        <dbReference type="ARBA" id="ARBA00023014"/>
    </source>
</evidence>
<dbReference type="Pfam" id="PF03473">
    <property type="entry name" value="MOSC"/>
    <property type="match status" value="1"/>
</dbReference>
<dbReference type="SUPFAM" id="SSF52343">
    <property type="entry name" value="Ferredoxin reductase-like, C-terminal NADP-linked domain"/>
    <property type="match status" value="1"/>
</dbReference>